<gene>
    <name evidence="8" type="ORF">EVEC_LOCUS11683</name>
</gene>
<name>A0A0N4VND7_ENTVE</name>
<dbReference type="PROSITE" id="PS50004">
    <property type="entry name" value="C2"/>
    <property type="match status" value="1"/>
</dbReference>
<feature type="domain" description="CUE" evidence="7">
    <location>
        <begin position="239"/>
        <end position="282"/>
    </location>
</feature>
<dbReference type="GO" id="GO:0045087">
    <property type="term" value="P:innate immune response"/>
    <property type="evidence" value="ECO:0007669"/>
    <property type="project" value="UniProtKB-KW"/>
</dbReference>
<accession>A0A0N4VND7</accession>
<dbReference type="CDD" id="cd04016">
    <property type="entry name" value="C2_Tollip"/>
    <property type="match status" value="1"/>
</dbReference>
<reference evidence="10" key="1">
    <citation type="submission" date="2017-02" db="UniProtKB">
        <authorList>
            <consortium name="WormBaseParasite"/>
        </authorList>
    </citation>
    <scope>IDENTIFICATION</scope>
</reference>
<keyword evidence="4" id="KW-0072">Autophagy</keyword>
<evidence type="ECO:0000259" key="7">
    <source>
        <dbReference type="PROSITE" id="PS51140"/>
    </source>
</evidence>
<dbReference type="AlphaFoldDB" id="A0A0N4VND7"/>
<sequence length="284" mass="31440">MAAAASSQAPGPSSSSRLTVAERRKMVLLGELPRDFLRLSVPVSPATAQGTVPYVLTTQQVVPLGVTQLAEHNLIQAQQAFYSFVPPNTRGRISITVVEAKLAKNYGLVRMDPYCRVRVGNAVFQTPTNFRGGRAPKWDRIINAYLPNGVESIYIQIYDERAFSNDECVAWAHIVLPSGVFNGEVIDDWYQLSGQQGDAREGVLNLILSFQPVEQNSRTSEVQRPQPKIERLSPGSVRITEEDIKELHNMFQSVDADVIRCILEEKRGDKDGAVNAILEMTTGQ</sequence>
<evidence type="ECO:0000256" key="3">
    <source>
        <dbReference type="ARBA" id="ARBA00022859"/>
    </source>
</evidence>
<evidence type="ECO:0000313" key="8">
    <source>
        <dbReference type="EMBL" id="VDD96932.1"/>
    </source>
</evidence>
<dbReference type="Gene3D" id="2.60.40.150">
    <property type="entry name" value="C2 domain"/>
    <property type="match status" value="1"/>
</dbReference>
<dbReference type="Proteomes" id="UP000274131">
    <property type="component" value="Unassembled WGS sequence"/>
</dbReference>
<dbReference type="Gene3D" id="1.10.8.10">
    <property type="entry name" value="DNA helicase RuvA subunit, C-terminal domain"/>
    <property type="match status" value="1"/>
</dbReference>
<dbReference type="SUPFAM" id="SSF46934">
    <property type="entry name" value="UBA-like"/>
    <property type="match status" value="1"/>
</dbReference>
<comment type="similarity">
    <text evidence="1">Belongs to the tollip family.</text>
</comment>
<feature type="domain" description="C2" evidence="6">
    <location>
        <begin position="76"/>
        <end position="190"/>
    </location>
</feature>
<reference evidence="8 9" key="2">
    <citation type="submission" date="2018-10" db="EMBL/GenBank/DDBJ databases">
        <authorList>
            <consortium name="Pathogen Informatics"/>
        </authorList>
    </citation>
    <scope>NUCLEOTIDE SEQUENCE [LARGE SCALE GENOMIC DNA]</scope>
</reference>
<organism evidence="10">
    <name type="scientific">Enterobius vermicularis</name>
    <name type="common">Human pinworm</name>
    <dbReference type="NCBI Taxonomy" id="51028"/>
    <lineage>
        <taxon>Eukaryota</taxon>
        <taxon>Metazoa</taxon>
        <taxon>Ecdysozoa</taxon>
        <taxon>Nematoda</taxon>
        <taxon>Chromadorea</taxon>
        <taxon>Rhabditida</taxon>
        <taxon>Spirurina</taxon>
        <taxon>Oxyuridomorpha</taxon>
        <taxon>Oxyuroidea</taxon>
        <taxon>Oxyuridae</taxon>
        <taxon>Enterobius</taxon>
    </lineage>
</organism>
<keyword evidence="9" id="KW-1185">Reference proteome</keyword>
<dbReference type="InterPro" id="IPR035892">
    <property type="entry name" value="C2_domain_sf"/>
</dbReference>
<evidence type="ECO:0000256" key="1">
    <source>
        <dbReference type="ARBA" id="ARBA00009278"/>
    </source>
</evidence>
<dbReference type="GO" id="GO:0005737">
    <property type="term" value="C:cytoplasm"/>
    <property type="evidence" value="ECO:0007669"/>
    <property type="project" value="TreeGrafter"/>
</dbReference>
<dbReference type="GO" id="GO:0043130">
    <property type="term" value="F:ubiquitin binding"/>
    <property type="evidence" value="ECO:0007669"/>
    <property type="project" value="InterPro"/>
</dbReference>
<dbReference type="PANTHER" id="PTHR16461:SF5">
    <property type="entry name" value="TOLL-INTERACTING PROTEIN"/>
    <property type="match status" value="1"/>
</dbReference>
<keyword evidence="2" id="KW-0399">Innate immunity</keyword>
<keyword evidence="5" id="KW-0395">Inflammatory response</keyword>
<proteinExistence type="inferred from homology"/>
<evidence type="ECO:0000313" key="9">
    <source>
        <dbReference type="Proteomes" id="UP000274131"/>
    </source>
</evidence>
<dbReference type="STRING" id="51028.A0A0N4VND7"/>
<evidence type="ECO:0000256" key="4">
    <source>
        <dbReference type="ARBA" id="ARBA00023006"/>
    </source>
</evidence>
<evidence type="ECO:0000256" key="5">
    <source>
        <dbReference type="ARBA" id="ARBA00023198"/>
    </source>
</evidence>
<dbReference type="PANTHER" id="PTHR16461">
    <property type="entry name" value="TOLL-INTERACTING PROTEIN"/>
    <property type="match status" value="1"/>
</dbReference>
<dbReference type="SMART" id="SM00546">
    <property type="entry name" value="CUE"/>
    <property type="match status" value="1"/>
</dbReference>
<evidence type="ECO:0000313" key="10">
    <source>
        <dbReference type="WBParaSite" id="EVEC_0001248701-mRNA-1"/>
    </source>
</evidence>
<dbReference type="EMBL" id="UXUI01012500">
    <property type="protein sequence ID" value="VDD96932.1"/>
    <property type="molecule type" value="Genomic_DNA"/>
</dbReference>
<dbReference type="GO" id="GO:0006914">
    <property type="term" value="P:autophagy"/>
    <property type="evidence" value="ECO:0007669"/>
    <property type="project" value="UniProtKB-KW"/>
</dbReference>
<dbReference type="InterPro" id="IPR000008">
    <property type="entry name" value="C2_dom"/>
</dbReference>
<dbReference type="WBParaSite" id="EVEC_0001248701-mRNA-1">
    <property type="protein sequence ID" value="EVEC_0001248701-mRNA-1"/>
    <property type="gene ID" value="EVEC_0001248701"/>
</dbReference>
<dbReference type="Pfam" id="PF00168">
    <property type="entry name" value="C2"/>
    <property type="match status" value="1"/>
</dbReference>
<dbReference type="FunFam" id="2.60.40.150:FF:000214">
    <property type="entry name" value="Toll-interacting protein"/>
    <property type="match status" value="1"/>
</dbReference>
<dbReference type="PROSITE" id="PS51140">
    <property type="entry name" value="CUE"/>
    <property type="match status" value="1"/>
</dbReference>
<evidence type="ECO:0000256" key="2">
    <source>
        <dbReference type="ARBA" id="ARBA00022588"/>
    </source>
</evidence>
<protein>
    <submittedName>
        <fullName evidence="10">CUE domain-containing protein</fullName>
    </submittedName>
</protein>
<evidence type="ECO:0000259" key="6">
    <source>
        <dbReference type="PROSITE" id="PS50004"/>
    </source>
</evidence>
<keyword evidence="3" id="KW-0391">Immunity</keyword>
<dbReference type="InterPro" id="IPR009060">
    <property type="entry name" value="UBA-like_sf"/>
</dbReference>
<dbReference type="InterPro" id="IPR003892">
    <property type="entry name" value="CUE"/>
</dbReference>
<dbReference type="GO" id="GO:0031624">
    <property type="term" value="F:ubiquitin conjugating enzyme binding"/>
    <property type="evidence" value="ECO:0007669"/>
    <property type="project" value="TreeGrafter"/>
</dbReference>
<dbReference type="OrthoDB" id="9942608at2759"/>
<dbReference type="InterPro" id="IPR037301">
    <property type="entry name" value="Tollip_C2"/>
</dbReference>
<dbReference type="Pfam" id="PF02845">
    <property type="entry name" value="CUE"/>
    <property type="match status" value="1"/>
</dbReference>
<dbReference type="GO" id="GO:0006511">
    <property type="term" value="P:ubiquitin-dependent protein catabolic process"/>
    <property type="evidence" value="ECO:0007669"/>
    <property type="project" value="TreeGrafter"/>
</dbReference>
<dbReference type="SUPFAM" id="SSF49562">
    <property type="entry name" value="C2 domain (Calcium/lipid-binding domain, CaLB)"/>
    <property type="match status" value="1"/>
</dbReference>